<reference evidence="5" key="1">
    <citation type="submission" date="2021-01" db="EMBL/GenBank/DDBJ databases">
        <authorList>
            <person name="Zahm M."/>
            <person name="Roques C."/>
            <person name="Cabau C."/>
            <person name="Klopp C."/>
            <person name="Donnadieu C."/>
            <person name="Jouanno E."/>
            <person name="Lampietro C."/>
            <person name="Louis A."/>
            <person name="Herpin A."/>
            <person name="Echchiki A."/>
            <person name="Berthelot C."/>
            <person name="Parey E."/>
            <person name="Roest-Crollius H."/>
            <person name="Braasch I."/>
            <person name="Postlethwait J."/>
            <person name="Bobe J."/>
            <person name="Montfort J."/>
            <person name="Bouchez O."/>
            <person name="Begum T."/>
            <person name="Mejri S."/>
            <person name="Adams A."/>
            <person name="Chen W.-J."/>
            <person name="Guiguen Y."/>
        </authorList>
    </citation>
    <scope>NUCLEOTIDE SEQUENCE</scope>
    <source>
        <strain evidence="5">YG-15Mar2019-1</strain>
        <tissue evidence="5">Brain</tissue>
    </source>
</reference>
<feature type="chain" id="PRO_5039195163" description="Ig-like domain-containing protein" evidence="3">
    <location>
        <begin position="23"/>
        <end position="177"/>
    </location>
</feature>
<dbReference type="Pfam" id="PF07686">
    <property type="entry name" value="V-set"/>
    <property type="match status" value="1"/>
</dbReference>
<dbReference type="Proteomes" id="UP001046870">
    <property type="component" value="Chromosome 11"/>
</dbReference>
<keyword evidence="6" id="KW-1185">Reference proteome</keyword>
<dbReference type="InterPro" id="IPR036179">
    <property type="entry name" value="Ig-like_dom_sf"/>
</dbReference>
<comment type="caution">
    <text evidence="5">The sequence shown here is derived from an EMBL/GenBank/DDBJ whole genome shotgun (WGS) entry which is preliminary data.</text>
</comment>
<dbReference type="GO" id="GO:0005886">
    <property type="term" value="C:plasma membrane"/>
    <property type="evidence" value="ECO:0007669"/>
    <property type="project" value="TreeGrafter"/>
</dbReference>
<sequence length="177" mass="19914">MCLSVHVITVLLLHLPTFLIDATTISQDKAAMLKIGEDVKIKCEQGGSDQQMYWILCVKFLSEKMLTFFMLTALLPLTASQTIQQSPSDIVQKAGSSARLNCTVQGFSEPYMYWYRQSPEGLLEMIFQSMASRTISVSPVKEFTPQRPDSENFYLEAASLTVKHSAVYFCAWSIHVV</sequence>
<evidence type="ECO:0000256" key="3">
    <source>
        <dbReference type="SAM" id="SignalP"/>
    </source>
</evidence>
<name>A0A9D3T996_MEGAT</name>
<dbReference type="PANTHER" id="PTHR23268">
    <property type="entry name" value="T-CELL RECEPTOR BETA CHAIN"/>
    <property type="match status" value="1"/>
</dbReference>
<keyword evidence="1 3" id="KW-0732">Signal</keyword>
<dbReference type="GO" id="GO:0007166">
    <property type="term" value="P:cell surface receptor signaling pathway"/>
    <property type="evidence" value="ECO:0007669"/>
    <property type="project" value="TreeGrafter"/>
</dbReference>
<dbReference type="Gene3D" id="2.60.40.10">
    <property type="entry name" value="Immunoglobulins"/>
    <property type="match status" value="1"/>
</dbReference>
<evidence type="ECO:0000256" key="1">
    <source>
        <dbReference type="ARBA" id="ARBA00022729"/>
    </source>
</evidence>
<dbReference type="InterPro" id="IPR013783">
    <property type="entry name" value="Ig-like_fold"/>
</dbReference>
<dbReference type="SUPFAM" id="SSF48726">
    <property type="entry name" value="Immunoglobulin"/>
    <property type="match status" value="1"/>
</dbReference>
<dbReference type="PROSITE" id="PS50835">
    <property type="entry name" value="IG_LIKE"/>
    <property type="match status" value="1"/>
</dbReference>
<dbReference type="PANTHER" id="PTHR23268:SF31">
    <property type="entry name" value="T CELL RECEPTOR BETA VARIABLE 30"/>
    <property type="match status" value="1"/>
</dbReference>
<dbReference type="SMART" id="SM00406">
    <property type="entry name" value="IGv"/>
    <property type="match status" value="1"/>
</dbReference>
<dbReference type="InterPro" id="IPR013106">
    <property type="entry name" value="Ig_V-set"/>
</dbReference>
<dbReference type="GO" id="GO:0002376">
    <property type="term" value="P:immune system process"/>
    <property type="evidence" value="ECO:0007669"/>
    <property type="project" value="UniProtKB-KW"/>
</dbReference>
<accession>A0A9D3T996</accession>
<dbReference type="EMBL" id="JAFDVH010000011">
    <property type="protein sequence ID" value="KAG7467992.1"/>
    <property type="molecule type" value="Genomic_DNA"/>
</dbReference>
<dbReference type="OrthoDB" id="9803478at2759"/>
<dbReference type="InterPro" id="IPR007110">
    <property type="entry name" value="Ig-like_dom"/>
</dbReference>
<evidence type="ECO:0000259" key="4">
    <source>
        <dbReference type="PROSITE" id="PS50835"/>
    </source>
</evidence>
<gene>
    <name evidence="5" type="ORF">MATL_G00138110</name>
</gene>
<feature type="signal peptide" evidence="3">
    <location>
        <begin position="1"/>
        <end position="22"/>
    </location>
</feature>
<keyword evidence="2" id="KW-0391">Immunity</keyword>
<proteinExistence type="predicted"/>
<dbReference type="InterPro" id="IPR050413">
    <property type="entry name" value="TCR_beta_variable"/>
</dbReference>
<dbReference type="AlphaFoldDB" id="A0A9D3T996"/>
<evidence type="ECO:0000313" key="6">
    <source>
        <dbReference type="Proteomes" id="UP001046870"/>
    </source>
</evidence>
<organism evidence="5 6">
    <name type="scientific">Megalops atlanticus</name>
    <name type="common">Tarpon</name>
    <name type="synonym">Clupea gigantea</name>
    <dbReference type="NCBI Taxonomy" id="7932"/>
    <lineage>
        <taxon>Eukaryota</taxon>
        <taxon>Metazoa</taxon>
        <taxon>Chordata</taxon>
        <taxon>Craniata</taxon>
        <taxon>Vertebrata</taxon>
        <taxon>Euteleostomi</taxon>
        <taxon>Actinopterygii</taxon>
        <taxon>Neopterygii</taxon>
        <taxon>Teleostei</taxon>
        <taxon>Elopiformes</taxon>
        <taxon>Megalopidae</taxon>
        <taxon>Megalops</taxon>
    </lineage>
</organism>
<protein>
    <recommendedName>
        <fullName evidence="4">Ig-like domain-containing protein</fullName>
    </recommendedName>
</protein>
<evidence type="ECO:0000256" key="2">
    <source>
        <dbReference type="ARBA" id="ARBA00022859"/>
    </source>
</evidence>
<feature type="domain" description="Ig-like" evidence="4">
    <location>
        <begin position="76"/>
        <end position="170"/>
    </location>
</feature>
<evidence type="ECO:0000313" key="5">
    <source>
        <dbReference type="EMBL" id="KAG7467992.1"/>
    </source>
</evidence>